<sequence>MTALGFVISHCLQPQRNAGGQLIGFRLTGTTITAWPADDNARLVGAAVYAYAAESYTLDNSSTAAWPDDETGRVVGVVIPKF</sequence>
<keyword evidence="2" id="KW-1185">Reference proteome</keyword>
<accession>A0A506U159</accession>
<dbReference type="EMBL" id="VHLG01000032">
    <property type="protein sequence ID" value="TPW26349.1"/>
    <property type="molecule type" value="Genomic_DNA"/>
</dbReference>
<gene>
    <name evidence="1" type="ORF">FJU08_22345</name>
</gene>
<dbReference type="AlphaFoldDB" id="A0A506U159"/>
<evidence type="ECO:0000313" key="1">
    <source>
        <dbReference type="EMBL" id="TPW26349.1"/>
    </source>
</evidence>
<evidence type="ECO:0000313" key="2">
    <source>
        <dbReference type="Proteomes" id="UP000318801"/>
    </source>
</evidence>
<comment type="caution">
    <text evidence="1">The sequence shown here is derived from an EMBL/GenBank/DDBJ whole genome shotgun (WGS) entry which is preliminary data.</text>
</comment>
<name>A0A506U159_9HYPH</name>
<dbReference type="Proteomes" id="UP000318801">
    <property type="component" value="Unassembled WGS sequence"/>
</dbReference>
<protein>
    <submittedName>
        <fullName evidence="1">Uncharacterized protein</fullName>
    </submittedName>
</protein>
<reference evidence="1 2" key="1">
    <citation type="submission" date="2019-06" db="EMBL/GenBank/DDBJ databases">
        <authorList>
            <person name="Li M."/>
        </authorList>
    </citation>
    <scope>NUCLEOTIDE SEQUENCE [LARGE SCALE GENOMIC DNA]</scope>
    <source>
        <strain evidence="1 2">BGMRC2036</strain>
    </source>
</reference>
<dbReference type="RefSeq" id="WP_141151251.1">
    <property type="nucleotide sequence ID" value="NZ_VHLG01000032.1"/>
</dbReference>
<proteinExistence type="predicted"/>
<organism evidence="1 2">
    <name type="scientific">Martelella alba</name>
    <dbReference type="NCBI Taxonomy" id="2590451"/>
    <lineage>
        <taxon>Bacteria</taxon>
        <taxon>Pseudomonadati</taxon>
        <taxon>Pseudomonadota</taxon>
        <taxon>Alphaproteobacteria</taxon>
        <taxon>Hyphomicrobiales</taxon>
        <taxon>Aurantimonadaceae</taxon>
        <taxon>Martelella</taxon>
    </lineage>
</organism>